<feature type="compositionally biased region" description="Low complexity" evidence="1">
    <location>
        <begin position="30"/>
        <end position="91"/>
    </location>
</feature>
<sequence length="249" mass="25116">MMSLNKNVCSLAFTLLIACGMEKNETSFVTSDDPSTDGSSGSEGESGSTTSAGASEPTSSAAPESSSGETPATSTTDEATSTTDATATGEAPPAGPCEAFCAHSIACEQDEPTSLEACLADCAADLAFFEGKCHTAWIAGLECKAGLTCEELAALNDGQPSACDAEVGQQAECAGGCGTGAGGQMDGSSCQWMQECPLEPTFEMTCDTETCQCFEDGVQVGECQAEAACLALATLADKAEACCGFPQVE</sequence>
<proteinExistence type="predicted"/>
<evidence type="ECO:0000313" key="3">
    <source>
        <dbReference type="Proteomes" id="UP001150924"/>
    </source>
</evidence>
<comment type="caution">
    <text evidence="2">The sequence shown here is derived from an EMBL/GenBank/DDBJ whole genome shotgun (WGS) entry which is preliminary data.</text>
</comment>
<evidence type="ECO:0000256" key="1">
    <source>
        <dbReference type="SAM" id="MobiDB-lite"/>
    </source>
</evidence>
<gene>
    <name evidence="2" type="ORF">OV079_24125</name>
</gene>
<accession>A0A9X3IXM0</accession>
<dbReference type="AlphaFoldDB" id="A0A9X3IXM0"/>
<dbReference type="RefSeq" id="WP_267771194.1">
    <property type="nucleotide sequence ID" value="NZ_JAPNKE010000002.1"/>
</dbReference>
<protein>
    <submittedName>
        <fullName evidence="2">Uncharacterized protein</fullName>
    </submittedName>
</protein>
<feature type="region of interest" description="Disordered" evidence="1">
    <location>
        <begin position="27"/>
        <end position="91"/>
    </location>
</feature>
<dbReference type="PROSITE" id="PS51257">
    <property type="entry name" value="PROKAR_LIPOPROTEIN"/>
    <property type="match status" value="1"/>
</dbReference>
<dbReference type="Proteomes" id="UP001150924">
    <property type="component" value="Unassembled WGS sequence"/>
</dbReference>
<evidence type="ECO:0000313" key="2">
    <source>
        <dbReference type="EMBL" id="MCY1008592.1"/>
    </source>
</evidence>
<name>A0A9X3IXM0_9BACT</name>
<organism evidence="2 3">
    <name type="scientific">Nannocystis pusilla</name>
    <dbReference type="NCBI Taxonomy" id="889268"/>
    <lineage>
        <taxon>Bacteria</taxon>
        <taxon>Pseudomonadati</taxon>
        <taxon>Myxococcota</taxon>
        <taxon>Polyangia</taxon>
        <taxon>Nannocystales</taxon>
        <taxon>Nannocystaceae</taxon>
        <taxon>Nannocystis</taxon>
    </lineage>
</organism>
<keyword evidence="3" id="KW-1185">Reference proteome</keyword>
<dbReference type="EMBL" id="JAPNKE010000002">
    <property type="protein sequence ID" value="MCY1008592.1"/>
    <property type="molecule type" value="Genomic_DNA"/>
</dbReference>
<reference evidence="2" key="1">
    <citation type="submission" date="2022-11" db="EMBL/GenBank/DDBJ databases">
        <title>Minimal conservation of predation-associated metabolite biosynthetic gene clusters underscores biosynthetic potential of Myxococcota including descriptions for ten novel species: Archangium lansinium sp. nov., Myxococcus landrumus sp. nov., Nannocystis bai.</title>
        <authorList>
            <person name="Ahearne A."/>
            <person name="Stevens C."/>
            <person name="Phillips K."/>
        </authorList>
    </citation>
    <scope>NUCLEOTIDE SEQUENCE</scope>
    <source>
        <strain evidence="2">Na p29</strain>
    </source>
</reference>